<feature type="region of interest" description="Disordered" evidence="9">
    <location>
        <begin position="475"/>
        <end position="495"/>
    </location>
</feature>
<dbReference type="EMBL" id="NCKU01002831">
    <property type="protein sequence ID" value="RWS08696.1"/>
    <property type="molecule type" value="Genomic_DNA"/>
</dbReference>
<dbReference type="Gene3D" id="1.10.730.10">
    <property type="entry name" value="Isoleucyl-tRNA Synthetase, Domain 1"/>
    <property type="match status" value="1"/>
</dbReference>
<accession>A0A3S3PV65</accession>
<keyword evidence="5" id="KW-0067">ATP-binding</keyword>
<dbReference type="GO" id="GO:0006429">
    <property type="term" value="P:leucyl-tRNA aminoacylation"/>
    <property type="evidence" value="ECO:0007669"/>
    <property type="project" value="InterPro"/>
</dbReference>
<feature type="domain" description="Aminoacyl-tRNA synthetase class Ia" evidence="10">
    <location>
        <begin position="252"/>
        <end position="282"/>
    </location>
</feature>
<dbReference type="InterPro" id="IPR002302">
    <property type="entry name" value="Leu-tRNA-ligase"/>
</dbReference>
<feature type="non-terminal residue" evidence="12">
    <location>
        <position position="1"/>
    </location>
</feature>
<evidence type="ECO:0000256" key="6">
    <source>
        <dbReference type="ARBA" id="ARBA00022917"/>
    </source>
</evidence>
<keyword evidence="4" id="KW-0547">Nucleotide-binding</keyword>
<protein>
    <recommendedName>
        <fullName evidence="2">leucine--tRNA ligase</fullName>
        <ecNumber evidence="2">6.1.1.4</ecNumber>
    </recommendedName>
</protein>
<dbReference type="GO" id="GO:0005524">
    <property type="term" value="F:ATP binding"/>
    <property type="evidence" value="ECO:0007669"/>
    <property type="project" value="UniProtKB-KW"/>
</dbReference>
<comment type="similarity">
    <text evidence="1">Belongs to the class-I aminoacyl-tRNA synthetase family.</text>
</comment>
<organism evidence="12 13">
    <name type="scientific">Dinothrombium tinctorium</name>
    <dbReference type="NCBI Taxonomy" id="1965070"/>
    <lineage>
        <taxon>Eukaryota</taxon>
        <taxon>Metazoa</taxon>
        <taxon>Ecdysozoa</taxon>
        <taxon>Arthropoda</taxon>
        <taxon>Chelicerata</taxon>
        <taxon>Arachnida</taxon>
        <taxon>Acari</taxon>
        <taxon>Acariformes</taxon>
        <taxon>Trombidiformes</taxon>
        <taxon>Prostigmata</taxon>
        <taxon>Anystina</taxon>
        <taxon>Parasitengona</taxon>
        <taxon>Trombidioidea</taxon>
        <taxon>Trombidiidae</taxon>
        <taxon>Dinothrombium</taxon>
    </lineage>
</organism>
<keyword evidence="7" id="KW-0030">Aminoacyl-tRNA synthetase</keyword>
<keyword evidence="13" id="KW-1185">Reference proteome</keyword>
<name>A0A3S3PV65_9ACAR</name>
<dbReference type="GO" id="GO:0032543">
    <property type="term" value="P:mitochondrial translation"/>
    <property type="evidence" value="ECO:0007669"/>
    <property type="project" value="TreeGrafter"/>
</dbReference>
<dbReference type="InterPro" id="IPR002300">
    <property type="entry name" value="aa-tRNA-synth_Ia"/>
</dbReference>
<comment type="caution">
    <text evidence="12">The sequence shown here is derived from an EMBL/GenBank/DDBJ whole genome shotgun (WGS) entry which is preliminary data.</text>
</comment>
<dbReference type="AlphaFoldDB" id="A0A3S3PV65"/>
<keyword evidence="3 12" id="KW-0436">Ligase</keyword>
<gene>
    <name evidence="12" type="ORF">B4U79_12198</name>
</gene>
<evidence type="ECO:0000256" key="5">
    <source>
        <dbReference type="ARBA" id="ARBA00022840"/>
    </source>
</evidence>
<keyword evidence="6" id="KW-0648">Protein biosynthesis</keyword>
<evidence type="ECO:0000259" key="10">
    <source>
        <dbReference type="Pfam" id="PF00133"/>
    </source>
</evidence>
<dbReference type="OrthoDB" id="15954at2759"/>
<dbReference type="GO" id="GO:0005739">
    <property type="term" value="C:mitochondrion"/>
    <property type="evidence" value="ECO:0007669"/>
    <property type="project" value="TreeGrafter"/>
</dbReference>
<evidence type="ECO:0000313" key="12">
    <source>
        <dbReference type="EMBL" id="RWS08696.1"/>
    </source>
</evidence>
<feature type="domain" description="Methionyl/Valyl/Leucyl/Isoleucyl-tRNA synthetase anticodon-binding" evidence="11">
    <location>
        <begin position="376"/>
        <end position="491"/>
    </location>
</feature>
<comment type="catalytic activity">
    <reaction evidence="8">
        <text>tRNA(Leu) + L-leucine + ATP = L-leucyl-tRNA(Leu) + AMP + diphosphate</text>
        <dbReference type="Rhea" id="RHEA:11688"/>
        <dbReference type="Rhea" id="RHEA-COMP:9613"/>
        <dbReference type="Rhea" id="RHEA-COMP:9622"/>
        <dbReference type="ChEBI" id="CHEBI:30616"/>
        <dbReference type="ChEBI" id="CHEBI:33019"/>
        <dbReference type="ChEBI" id="CHEBI:57427"/>
        <dbReference type="ChEBI" id="CHEBI:78442"/>
        <dbReference type="ChEBI" id="CHEBI:78494"/>
        <dbReference type="ChEBI" id="CHEBI:456215"/>
        <dbReference type="EC" id="6.1.1.4"/>
    </reaction>
</comment>
<evidence type="ECO:0000256" key="7">
    <source>
        <dbReference type="ARBA" id="ARBA00023146"/>
    </source>
</evidence>
<dbReference type="Proteomes" id="UP000285301">
    <property type="component" value="Unassembled WGS sequence"/>
</dbReference>
<evidence type="ECO:0000256" key="9">
    <source>
        <dbReference type="SAM" id="MobiDB-lite"/>
    </source>
</evidence>
<dbReference type="EC" id="6.1.1.4" evidence="2"/>
<evidence type="ECO:0000256" key="1">
    <source>
        <dbReference type="ARBA" id="ARBA00005594"/>
    </source>
</evidence>
<dbReference type="Pfam" id="PF00133">
    <property type="entry name" value="tRNA-synt_1"/>
    <property type="match status" value="2"/>
</dbReference>
<reference evidence="12 13" key="1">
    <citation type="journal article" date="2018" name="Gigascience">
        <title>Genomes of trombidid mites reveal novel predicted allergens and laterally-transferred genes associated with secondary metabolism.</title>
        <authorList>
            <person name="Dong X."/>
            <person name="Chaisiri K."/>
            <person name="Xia D."/>
            <person name="Armstrong S.D."/>
            <person name="Fang Y."/>
            <person name="Donnelly M.J."/>
            <person name="Kadowaki T."/>
            <person name="McGarry J.W."/>
            <person name="Darby A.C."/>
            <person name="Makepeace B.L."/>
        </authorList>
    </citation>
    <scope>NUCLEOTIDE SEQUENCE [LARGE SCALE GENOMIC DNA]</scope>
    <source>
        <strain evidence="12">UoL-WK</strain>
    </source>
</reference>
<feature type="compositionally biased region" description="Basic residues" evidence="9">
    <location>
        <begin position="475"/>
        <end position="488"/>
    </location>
</feature>
<dbReference type="InterPro" id="IPR014729">
    <property type="entry name" value="Rossmann-like_a/b/a_fold"/>
</dbReference>
<sequence length="495" mass="57798">IINKSEDELHNTFEAFLINESASKSTELKEKVLEICKNNPHLGGHVASKKFRDWVVSRQRYWGTPIPAVHCVNCGIQPIQENELPVLLPELKDFHNLRKQSAFDEICGRLKSIAPSEWLNVKCPKCNHDSIRETDTLDTFFDSSWYYLRYASEPTDKVPFDAEKVKKPIWLYIGGVEHITGHLLLARFIHHFLRTQKLLQPETSEPFNSIFLQQIVTGKTYKLNGKYLKNDNVKRMLAEQSIRKEDLTITYEKMSKSKGNGVDPLLLVESYGIDATRLSVIGFQRADKVRVWEDDEEEFDKPLDFIRRAILLIDQFIYLRKVVNESKRAPNVKRFPIVNVVSEDHYNNKLSEIMKMRSKFVDEVTRYNDKVIDTGEVTNVLYDYLKLLSKRVLMKEIGLSVQFEPCLADFIIMISPFTPHLAEECWKGFISFANPSLRENYDFSKLACEQVWPKVDEKYQEQSIDTMSVKERKKLLKKEKKQKKMKEKKRVDNSD</sequence>
<dbReference type="SUPFAM" id="SSF52374">
    <property type="entry name" value="Nucleotidylyl transferase"/>
    <property type="match status" value="1"/>
</dbReference>
<dbReference type="SUPFAM" id="SSF47323">
    <property type="entry name" value="Anticodon-binding domain of a subclass of class I aminoacyl-tRNA synthetases"/>
    <property type="match status" value="1"/>
</dbReference>
<evidence type="ECO:0000256" key="8">
    <source>
        <dbReference type="ARBA" id="ARBA00047469"/>
    </source>
</evidence>
<dbReference type="PANTHER" id="PTHR43740">
    <property type="entry name" value="LEUCYL-TRNA SYNTHETASE"/>
    <property type="match status" value="1"/>
</dbReference>
<feature type="domain" description="Aminoacyl-tRNA synthetase class Ia" evidence="10">
    <location>
        <begin position="50"/>
        <end position="231"/>
    </location>
</feature>
<dbReference type="InterPro" id="IPR009080">
    <property type="entry name" value="tRNAsynth_Ia_anticodon-bd"/>
</dbReference>
<dbReference type="Gene3D" id="3.40.50.620">
    <property type="entry name" value="HUPs"/>
    <property type="match status" value="1"/>
</dbReference>
<evidence type="ECO:0000256" key="3">
    <source>
        <dbReference type="ARBA" id="ARBA00022598"/>
    </source>
</evidence>
<evidence type="ECO:0000313" key="13">
    <source>
        <dbReference type="Proteomes" id="UP000285301"/>
    </source>
</evidence>
<proteinExistence type="inferred from homology"/>
<dbReference type="Pfam" id="PF08264">
    <property type="entry name" value="Anticodon_1"/>
    <property type="match status" value="1"/>
</dbReference>
<dbReference type="PANTHER" id="PTHR43740:SF2">
    <property type="entry name" value="LEUCINE--TRNA LIGASE, MITOCHONDRIAL"/>
    <property type="match status" value="1"/>
</dbReference>
<evidence type="ECO:0000256" key="4">
    <source>
        <dbReference type="ARBA" id="ARBA00022741"/>
    </source>
</evidence>
<evidence type="ECO:0000259" key="11">
    <source>
        <dbReference type="Pfam" id="PF08264"/>
    </source>
</evidence>
<dbReference type="InterPro" id="IPR013155">
    <property type="entry name" value="M/V/L/I-tRNA-synth_anticd-bd"/>
</dbReference>
<dbReference type="STRING" id="1965070.A0A3S3PV65"/>
<dbReference type="GO" id="GO:0004823">
    <property type="term" value="F:leucine-tRNA ligase activity"/>
    <property type="evidence" value="ECO:0007669"/>
    <property type="project" value="UniProtKB-EC"/>
</dbReference>
<evidence type="ECO:0000256" key="2">
    <source>
        <dbReference type="ARBA" id="ARBA00013164"/>
    </source>
</evidence>